<proteinExistence type="inferred from homology"/>
<keyword evidence="3" id="KW-0732">Signal</keyword>
<dbReference type="PANTHER" id="PTHR43751">
    <property type="entry name" value="SULFATASE"/>
    <property type="match status" value="1"/>
</dbReference>
<reference evidence="5 6" key="1">
    <citation type="submission" date="2020-04" db="EMBL/GenBank/DDBJ databases">
        <authorList>
            <person name="Yin C."/>
        </authorList>
    </citation>
    <scope>NUCLEOTIDE SEQUENCE [LARGE SCALE GENOMIC DNA]</scope>
    <source>
        <strain evidence="5 6">Ak56</strain>
    </source>
</reference>
<name>A0A847S8J9_9BACT</name>
<feature type="domain" description="Sulfatase N-terminal" evidence="4">
    <location>
        <begin position="34"/>
        <end position="407"/>
    </location>
</feature>
<dbReference type="PANTHER" id="PTHR43751:SF6">
    <property type="entry name" value="N-ACETYLGALACTOSAMINE-6-O-SULFATASE"/>
    <property type="match status" value="1"/>
</dbReference>
<dbReference type="PROSITE" id="PS00523">
    <property type="entry name" value="SULFATASE_1"/>
    <property type="match status" value="1"/>
</dbReference>
<dbReference type="CDD" id="cd16143">
    <property type="entry name" value="ARS_like"/>
    <property type="match status" value="1"/>
</dbReference>
<dbReference type="InterPro" id="IPR017850">
    <property type="entry name" value="Alkaline_phosphatase_core_sf"/>
</dbReference>
<keyword evidence="2" id="KW-0378">Hydrolase</keyword>
<dbReference type="Pfam" id="PF00884">
    <property type="entry name" value="Sulfatase"/>
    <property type="match status" value="1"/>
</dbReference>
<protein>
    <submittedName>
        <fullName evidence="5">Arylsulfatase</fullName>
    </submittedName>
</protein>
<dbReference type="GO" id="GO:0016787">
    <property type="term" value="F:hydrolase activity"/>
    <property type="evidence" value="ECO:0007669"/>
    <property type="project" value="UniProtKB-KW"/>
</dbReference>
<dbReference type="Gene3D" id="3.30.1120.10">
    <property type="match status" value="1"/>
</dbReference>
<dbReference type="Gene3D" id="3.40.720.10">
    <property type="entry name" value="Alkaline Phosphatase, subunit A"/>
    <property type="match status" value="1"/>
</dbReference>
<dbReference type="InterPro" id="IPR000917">
    <property type="entry name" value="Sulfatase_N"/>
</dbReference>
<evidence type="ECO:0000256" key="2">
    <source>
        <dbReference type="ARBA" id="ARBA00022801"/>
    </source>
</evidence>
<evidence type="ECO:0000313" key="6">
    <source>
        <dbReference type="Proteomes" id="UP000552864"/>
    </source>
</evidence>
<keyword evidence="6" id="KW-1185">Reference proteome</keyword>
<dbReference type="EMBL" id="JABAHZ010000001">
    <property type="protein sequence ID" value="NLR78121.1"/>
    <property type="molecule type" value="Genomic_DNA"/>
</dbReference>
<comment type="similarity">
    <text evidence="1">Belongs to the sulfatase family.</text>
</comment>
<feature type="chain" id="PRO_5032711602" evidence="3">
    <location>
        <begin position="31"/>
        <end position="516"/>
    </location>
</feature>
<dbReference type="InterPro" id="IPR024607">
    <property type="entry name" value="Sulfatase_CS"/>
</dbReference>
<gene>
    <name evidence="5" type="ORF">HGH91_05770</name>
</gene>
<accession>A0A847S8J9</accession>
<dbReference type="PROSITE" id="PS00149">
    <property type="entry name" value="SULFATASE_2"/>
    <property type="match status" value="1"/>
</dbReference>
<dbReference type="AlphaFoldDB" id="A0A847S8J9"/>
<sequence length="516" mass="55952">MKKHPMTRTSFARKVTTSLFFGLLSLTVAAQQKPNIIIIYADDLGYGDVSCYGMKKIKTPNIDRLAKQGVRFTNAYATSATCTPSRFGLLTGKYPWRQRNTGIAPGDASLIIPADHRTLPGMLKDAGYHTAAIGKWHLGLGTKAGIDWNTHISPGPLEVGFTYSFIMPATLDRVPCVFVENHDVVNLDPKDPITVNYQHKIGNDPTGLENPEKLRMHPDPHQGHNQTIVDSISRIGWMSGGNSARWKDADIAGTLTEKAIHFIADNKQQPFFLYFASGDIHVPRYPHSQFRGKSGMGLRGDAILQLDWTVGQLVKAVDSLGLTNNTMIIFSSDNGPVLNDGYLDQAAALVGNHHPGGPLRGGKYSAFEAGARVPFIVKWPADVKAGGNSAALIGQIDLFASLAHLTGQTLTNAEEAPDSFDMLAQLLGKSHNSRPSLVTHAGTLSLIEGDWKYITPSKGAKIDKAVNIELGNDQAPQLYQLGKDVHEQQNVAAQHPDKVAEMAAKLEAIKSKAGSR</sequence>
<dbReference type="Proteomes" id="UP000552864">
    <property type="component" value="Unassembled WGS sequence"/>
</dbReference>
<comment type="caution">
    <text evidence="5">The sequence shown here is derived from an EMBL/GenBank/DDBJ whole genome shotgun (WGS) entry which is preliminary data.</text>
</comment>
<evidence type="ECO:0000256" key="1">
    <source>
        <dbReference type="ARBA" id="ARBA00008779"/>
    </source>
</evidence>
<organism evidence="5 6">
    <name type="scientific">Chitinophaga eiseniae</name>
    <dbReference type="NCBI Taxonomy" id="634771"/>
    <lineage>
        <taxon>Bacteria</taxon>
        <taxon>Pseudomonadati</taxon>
        <taxon>Bacteroidota</taxon>
        <taxon>Chitinophagia</taxon>
        <taxon>Chitinophagales</taxon>
        <taxon>Chitinophagaceae</taxon>
        <taxon>Chitinophaga</taxon>
    </lineage>
</organism>
<evidence type="ECO:0000259" key="4">
    <source>
        <dbReference type="Pfam" id="PF00884"/>
    </source>
</evidence>
<dbReference type="SUPFAM" id="SSF53649">
    <property type="entry name" value="Alkaline phosphatase-like"/>
    <property type="match status" value="1"/>
</dbReference>
<evidence type="ECO:0000256" key="3">
    <source>
        <dbReference type="SAM" id="SignalP"/>
    </source>
</evidence>
<evidence type="ECO:0000313" key="5">
    <source>
        <dbReference type="EMBL" id="NLR78121.1"/>
    </source>
</evidence>
<dbReference type="InterPro" id="IPR052701">
    <property type="entry name" value="GAG_Ulvan_Degrading_Sulfatases"/>
</dbReference>
<feature type="signal peptide" evidence="3">
    <location>
        <begin position="1"/>
        <end position="30"/>
    </location>
</feature>